<reference evidence="1 2" key="1">
    <citation type="journal article" date="2019" name="Emerg. Microbes Infect.">
        <title>Comprehensive subspecies identification of 175 nontuberculous mycobacteria species based on 7547 genomic profiles.</title>
        <authorList>
            <person name="Matsumoto Y."/>
            <person name="Kinjo T."/>
            <person name="Motooka D."/>
            <person name="Nabeya D."/>
            <person name="Jung N."/>
            <person name="Uechi K."/>
            <person name="Horii T."/>
            <person name="Iida T."/>
            <person name="Fujita J."/>
            <person name="Nakamura S."/>
        </authorList>
    </citation>
    <scope>NUCLEOTIDE SEQUENCE [LARGE SCALE GENOMIC DNA]</scope>
    <source>
        <strain evidence="1 2">JCM 17899</strain>
    </source>
</reference>
<dbReference type="Gene3D" id="3.40.630.30">
    <property type="match status" value="1"/>
</dbReference>
<proteinExistence type="predicted"/>
<dbReference type="KEGG" id="msei:MSEDJ_04480"/>
<organism evidence="1 2">
    <name type="scientific">Mycolicibacterium sediminis</name>
    <dbReference type="NCBI Taxonomy" id="1286180"/>
    <lineage>
        <taxon>Bacteria</taxon>
        <taxon>Bacillati</taxon>
        <taxon>Actinomycetota</taxon>
        <taxon>Actinomycetes</taxon>
        <taxon>Mycobacteriales</taxon>
        <taxon>Mycobacteriaceae</taxon>
        <taxon>Mycolicibacterium</taxon>
    </lineage>
</organism>
<dbReference type="AlphaFoldDB" id="A0A7I7QJC6"/>
<evidence type="ECO:0000313" key="1">
    <source>
        <dbReference type="EMBL" id="BBY26352.1"/>
    </source>
</evidence>
<gene>
    <name evidence="1" type="ORF">MSEDJ_04480</name>
</gene>
<evidence type="ECO:0000313" key="2">
    <source>
        <dbReference type="Proteomes" id="UP000467193"/>
    </source>
</evidence>
<dbReference type="RefSeq" id="WP_163795416.1">
    <property type="nucleotide sequence ID" value="NZ_AP022588.1"/>
</dbReference>
<name>A0A7I7QJC6_9MYCO</name>
<protein>
    <submittedName>
        <fullName evidence="1">Transferase</fullName>
    </submittedName>
</protein>
<keyword evidence="1" id="KW-0808">Transferase</keyword>
<dbReference type="EMBL" id="AP022588">
    <property type="protein sequence ID" value="BBY26352.1"/>
    <property type="molecule type" value="Genomic_DNA"/>
</dbReference>
<dbReference type="GO" id="GO:0016740">
    <property type="term" value="F:transferase activity"/>
    <property type="evidence" value="ECO:0007669"/>
    <property type="project" value="UniProtKB-KW"/>
</dbReference>
<dbReference type="Proteomes" id="UP000467193">
    <property type="component" value="Chromosome"/>
</dbReference>
<keyword evidence="2" id="KW-1185">Reference proteome</keyword>
<accession>A0A7I7QJC6</accession>
<sequence>MGNVAVTLAERPELEEQAIADGDIWPEFNLHGDTYLRMWPRLSKDLPAYQFSMCDDATGRVIAEAHTVPCWWDGTLEGLPGGIDDTIADAFDRLDNDQPVNTLCAVAAEIPTGGRGTGLAAEILRAMAVIAVRHGLTRMIAPVRPTWKDRYPITPIERYMTWRREDGSLQDPWLRLHERLGATIGPAAPASYRIEASVAEWESWLGMALPETGLYSFPGGLSPLAVDREKDEATYLEPNVWMIHDLSALTAG</sequence>